<feature type="region of interest" description="Disordered" evidence="1">
    <location>
        <begin position="424"/>
        <end position="454"/>
    </location>
</feature>
<evidence type="ECO:0000313" key="4">
    <source>
        <dbReference type="Proteomes" id="UP001239462"/>
    </source>
</evidence>
<keyword evidence="4" id="KW-1185">Reference proteome</keyword>
<keyword evidence="2" id="KW-0472">Membrane</keyword>
<proteinExistence type="predicted"/>
<evidence type="ECO:0000256" key="2">
    <source>
        <dbReference type="SAM" id="Phobius"/>
    </source>
</evidence>
<evidence type="ECO:0008006" key="5">
    <source>
        <dbReference type="Google" id="ProtNLM"/>
    </source>
</evidence>
<dbReference type="Proteomes" id="UP001239462">
    <property type="component" value="Unassembled WGS sequence"/>
</dbReference>
<comment type="caution">
    <text evidence="3">The sequence shown here is derived from an EMBL/GenBank/DDBJ whole genome shotgun (WGS) entry which is preliminary data.</text>
</comment>
<feature type="transmembrane region" description="Helical" evidence="2">
    <location>
        <begin position="54"/>
        <end position="72"/>
    </location>
</feature>
<reference evidence="3 4" key="1">
    <citation type="submission" date="2023-06" db="EMBL/GenBank/DDBJ databases">
        <title>Roseiconus lacunae JC819 isolated from Gulf of Mannar region, Tamil Nadu.</title>
        <authorList>
            <person name="Pk S."/>
            <person name="Ch S."/>
            <person name="Ch V.R."/>
        </authorList>
    </citation>
    <scope>NUCLEOTIDE SEQUENCE [LARGE SCALE GENOMIC DNA]</scope>
    <source>
        <strain evidence="3 4">JC819</strain>
    </source>
</reference>
<evidence type="ECO:0000313" key="3">
    <source>
        <dbReference type="EMBL" id="MDM4016929.1"/>
    </source>
</evidence>
<keyword evidence="2" id="KW-1133">Transmembrane helix</keyword>
<keyword evidence="2" id="KW-0812">Transmembrane</keyword>
<dbReference type="EMBL" id="JASZZN010000011">
    <property type="protein sequence ID" value="MDM4016929.1"/>
    <property type="molecule type" value="Genomic_DNA"/>
</dbReference>
<accession>A0ABT7PKB5</accession>
<organism evidence="3 4">
    <name type="scientific">Roseiconus lacunae</name>
    <dbReference type="NCBI Taxonomy" id="2605694"/>
    <lineage>
        <taxon>Bacteria</taxon>
        <taxon>Pseudomonadati</taxon>
        <taxon>Planctomycetota</taxon>
        <taxon>Planctomycetia</taxon>
        <taxon>Pirellulales</taxon>
        <taxon>Pirellulaceae</taxon>
        <taxon>Roseiconus</taxon>
    </lineage>
</organism>
<evidence type="ECO:0000256" key="1">
    <source>
        <dbReference type="SAM" id="MobiDB-lite"/>
    </source>
</evidence>
<name>A0ABT7PKB5_9BACT</name>
<gene>
    <name evidence="3" type="ORF">QTN89_15890</name>
</gene>
<dbReference type="RefSeq" id="WP_289164499.1">
    <property type="nucleotide sequence ID" value="NZ_JASZZN010000011.1"/>
</dbReference>
<protein>
    <recommendedName>
        <fullName evidence="5">HEAT repeat domain-containing protein</fullName>
    </recommendedName>
</protein>
<sequence length="454" mass="50463">MIKSKTKAFCLMVRWRVSLIQKQSTSPLGELLLINIHQCLAGCLSTRRASVRHVVAGSVMLCLFLASATIALSCPFCSALAPTMSDDLRAATAAVITRCESVDADELGFRVGQLRVTVVMKGDPKLKKTLIEKVLLADAARDEQFWLVGYGESPVEWTAPMRLSAEAVAYLSDLKTVPESGVKRLEYFLPFLAHQDETIAADAYNEFALASLEDIAELKDKLDRQWSIEQLTDATVPVYRRRLCWTFLSFCGTQDDRRLFDQAIEIKQKDASFDPGMDAAISCLLSLGGEAALKRIERDYFDNNDADYLDTFAAISAIRVHGTELNLISQDRLAESLRHLLRRPKLADLVIPDLARWKDWSVIDRVAELFVEADDESRFVKPTVVLYLKACPLPAAAKTLHRLRRIDPEAVRQAEASMLFNQGVATAPVPPPKDMGTSGQGQSQRGSEKKGQEQ</sequence>